<evidence type="ECO:0000256" key="2">
    <source>
        <dbReference type="ARBA" id="ARBA00010663"/>
    </source>
</evidence>
<sequence length="111" mass="13131">MYANTLELPQTISCNIFWPESDLMNGEKAFTLYTFTLGFFIPFVLILLFYFLVICKLRRVGPKNRSKEKKRSHRKVTYLVLTVISVYVMCWLPYWIGQVYITFLPPAPSHR</sequence>
<keyword evidence="9" id="KW-0807">Transducer</keyword>
<dbReference type="PANTHER" id="PTHR24229">
    <property type="entry name" value="NEUROPEPTIDES RECEPTOR"/>
    <property type="match status" value="1"/>
</dbReference>
<protein>
    <recommendedName>
        <fullName evidence="11">G-protein coupled receptors family 1 profile domain-containing protein</fullName>
    </recommendedName>
</protein>
<dbReference type="EMBL" id="CAJPIZ010025418">
    <property type="protein sequence ID" value="CAG2118745.1"/>
    <property type="molecule type" value="Genomic_DNA"/>
</dbReference>
<evidence type="ECO:0000313" key="12">
    <source>
        <dbReference type="EMBL" id="CAD7641518.1"/>
    </source>
</evidence>
<evidence type="ECO:0000256" key="5">
    <source>
        <dbReference type="ARBA" id="ARBA00022989"/>
    </source>
</evidence>
<evidence type="ECO:0000259" key="11">
    <source>
        <dbReference type="PROSITE" id="PS50262"/>
    </source>
</evidence>
<keyword evidence="13" id="KW-1185">Reference proteome</keyword>
<gene>
    <name evidence="12" type="ORF">OSB1V03_LOCUS18695</name>
</gene>
<dbReference type="InterPro" id="IPR017452">
    <property type="entry name" value="GPCR_Rhodpsn_7TM"/>
</dbReference>
<dbReference type="Pfam" id="PF00001">
    <property type="entry name" value="7tm_1"/>
    <property type="match status" value="1"/>
</dbReference>
<organism evidence="12">
    <name type="scientific">Medioppia subpectinata</name>
    <dbReference type="NCBI Taxonomy" id="1979941"/>
    <lineage>
        <taxon>Eukaryota</taxon>
        <taxon>Metazoa</taxon>
        <taxon>Ecdysozoa</taxon>
        <taxon>Arthropoda</taxon>
        <taxon>Chelicerata</taxon>
        <taxon>Arachnida</taxon>
        <taxon>Acari</taxon>
        <taxon>Acariformes</taxon>
        <taxon>Sarcoptiformes</taxon>
        <taxon>Oribatida</taxon>
        <taxon>Brachypylina</taxon>
        <taxon>Oppioidea</taxon>
        <taxon>Oppiidae</taxon>
        <taxon>Medioppia</taxon>
    </lineage>
</organism>
<comment type="similarity">
    <text evidence="2">Belongs to the G-protein coupled receptor 1 family.</text>
</comment>
<feature type="transmembrane region" description="Helical" evidence="10">
    <location>
        <begin position="30"/>
        <end position="55"/>
    </location>
</feature>
<keyword evidence="7 10" id="KW-0472">Membrane</keyword>
<feature type="transmembrane region" description="Helical" evidence="10">
    <location>
        <begin position="76"/>
        <end position="96"/>
    </location>
</feature>
<accession>A0A7R9QDE2</accession>
<proteinExistence type="inferred from homology"/>
<dbReference type="AlphaFoldDB" id="A0A7R9QDE2"/>
<dbReference type="SUPFAM" id="SSF81321">
    <property type="entry name" value="Family A G protein-coupled receptor-like"/>
    <property type="match status" value="1"/>
</dbReference>
<evidence type="ECO:0000256" key="3">
    <source>
        <dbReference type="ARBA" id="ARBA00022475"/>
    </source>
</evidence>
<dbReference type="GO" id="GO:0004930">
    <property type="term" value="F:G protein-coupled receptor activity"/>
    <property type="evidence" value="ECO:0007669"/>
    <property type="project" value="UniProtKB-KW"/>
</dbReference>
<dbReference type="Gene3D" id="1.20.1070.10">
    <property type="entry name" value="Rhodopsin 7-helix transmembrane proteins"/>
    <property type="match status" value="1"/>
</dbReference>
<dbReference type="PROSITE" id="PS50262">
    <property type="entry name" value="G_PROTEIN_RECEP_F1_2"/>
    <property type="match status" value="1"/>
</dbReference>
<keyword evidence="4 10" id="KW-0812">Transmembrane</keyword>
<evidence type="ECO:0000256" key="7">
    <source>
        <dbReference type="ARBA" id="ARBA00023136"/>
    </source>
</evidence>
<dbReference type="Proteomes" id="UP000759131">
    <property type="component" value="Unassembled WGS sequence"/>
</dbReference>
<evidence type="ECO:0000256" key="6">
    <source>
        <dbReference type="ARBA" id="ARBA00023040"/>
    </source>
</evidence>
<dbReference type="PRINTS" id="PR00237">
    <property type="entry name" value="GPCRRHODOPSN"/>
</dbReference>
<keyword evidence="8" id="KW-0675">Receptor</keyword>
<keyword evidence="3" id="KW-1003">Cell membrane</keyword>
<dbReference type="GO" id="GO:0005886">
    <property type="term" value="C:plasma membrane"/>
    <property type="evidence" value="ECO:0007669"/>
    <property type="project" value="UniProtKB-SubCell"/>
</dbReference>
<evidence type="ECO:0000256" key="4">
    <source>
        <dbReference type="ARBA" id="ARBA00022692"/>
    </source>
</evidence>
<keyword evidence="6" id="KW-0297">G-protein coupled receptor</keyword>
<dbReference type="GO" id="GO:0043005">
    <property type="term" value="C:neuron projection"/>
    <property type="evidence" value="ECO:0007669"/>
    <property type="project" value="TreeGrafter"/>
</dbReference>
<keyword evidence="5 10" id="KW-1133">Transmembrane helix</keyword>
<comment type="subcellular location">
    <subcellularLocation>
        <location evidence="1">Cell membrane</location>
        <topology evidence="1">Multi-pass membrane protein</topology>
    </subcellularLocation>
</comment>
<dbReference type="EMBL" id="OC879993">
    <property type="protein sequence ID" value="CAD7641518.1"/>
    <property type="molecule type" value="Genomic_DNA"/>
</dbReference>
<evidence type="ECO:0000256" key="10">
    <source>
        <dbReference type="SAM" id="Phobius"/>
    </source>
</evidence>
<dbReference type="OrthoDB" id="6076970at2759"/>
<evidence type="ECO:0000256" key="8">
    <source>
        <dbReference type="ARBA" id="ARBA00023170"/>
    </source>
</evidence>
<dbReference type="InterPro" id="IPR000276">
    <property type="entry name" value="GPCR_Rhodpsn"/>
</dbReference>
<dbReference type="PANTHER" id="PTHR24229:SF40">
    <property type="entry name" value="ALLATOSTATIN C RECEPTOR 1-RELATED"/>
    <property type="match status" value="1"/>
</dbReference>
<dbReference type="GO" id="GO:0042277">
    <property type="term" value="F:peptide binding"/>
    <property type="evidence" value="ECO:0007669"/>
    <property type="project" value="TreeGrafter"/>
</dbReference>
<reference evidence="12" key="1">
    <citation type="submission" date="2020-11" db="EMBL/GenBank/DDBJ databases">
        <authorList>
            <person name="Tran Van P."/>
        </authorList>
    </citation>
    <scope>NUCLEOTIDE SEQUENCE</scope>
</reference>
<evidence type="ECO:0000256" key="1">
    <source>
        <dbReference type="ARBA" id="ARBA00004651"/>
    </source>
</evidence>
<evidence type="ECO:0000313" key="13">
    <source>
        <dbReference type="Proteomes" id="UP000759131"/>
    </source>
</evidence>
<name>A0A7R9QDE2_9ACAR</name>
<feature type="domain" description="G-protein coupled receptors family 1 profile" evidence="11">
    <location>
        <begin position="1"/>
        <end position="111"/>
    </location>
</feature>
<evidence type="ECO:0000256" key="9">
    <source>
        <dbReference type="ARBA" id="ARBA00023224"/>
    </source>
</evidence>